<evidence type="ECO:0000313" key="2">
    <source>
        <dbReference type="Proteomes" id="UP000221664"/>
    </source>
</evidence>
<sequence length="198" mass="22319">MSEQSHALEKAIKLQRTWQGLASDKRAAMSALEAEHRQRRADVKEALHEAIRDLFRQGMTVPQVSNLTNNTNYSLLYKLKADSGAPKRQVVSVSALELEDEIQELPEVEWEFHDHIGVHGWLISDDRKYVKFYGQKGTPFEGEWAIVSADEREFVGGNIELNNAVSAAEFDKKTVMLVSLLDGTYTGPTRVIANPYTD</sequence>
<proteinExistence type="predicted"/>
<name>A0A0U4IKX2_9CAUD</name>
<organism evidence="1 2">
    <name type="scientific">Arthrobacter phage Gorgeous</name>
    <dbReference type="NCBI Taxonomy" id="1772299"/>
    <lineage>
        <taxon>Viruses</taxon>
        <taxon>Duplodnaviria</taxon>
        <taxon>Heunggongvirae</taxon>
        <taxon>Uroviricota</taxon>
        <taxon>Caudoviricetes</taxon>
        <taxon>Amigovirus</taxon>
        <taxon>Amigovirus amigo</taxon>
    </lineage>
</organism>
<dbReference type="EMBL" id="KU160647">
    <property type="protein sequence ID" value="ALY09130.1"/>
    <property type="molecule type" value="Genomic_DNA"/>
</dbReference>
<gene>
    <name evidence="1" type="primary">73</name>
    <name evidence="1" type="ORF">GORGEOUS_73</name>
</gene>
<evidence type="ECO:0000313" key="1">
    <source>
        <dbReference type="EMBL" id="ALY09130.1"/>
    </source>
</evidence>
<protein>
    <submittedName>
        <fullName evidence="1">Uncharacterized protein</fullName>
    </submittedName>
</protein>
<reference evidence="1 2" key="1">
    <citation type="submission" date="2015-11" db="EMBL/GenBank/DDBJ databases">
        <authorList>
            <person name="Conboy A.J."/>
            <person name="Conboy D.B."/>
            <person name="Cross T."/>
            <person name="Moy B."/>
            <person name="Dunbar D."/>
            <person name="Bradley K.W."/>
            <person name="Asai D.J."/>
            <person name="Bowman C.A."/>
            <person name="Russell D.A."/>
            <person name="Pope W.H."/>
            <person name="Jacobs-Sera D."/>
            <person name="Hendrix R.W."/>
            <person name="Hatfull G.F."/>
        </authorList>
    </citation>
    <scope>NUCLEOTIDE SEQUENCE [LARGE SCALE GENOMIC DNA]</scope>
</reference>
<accession>A0A0U4IKX2</accession>
<dbReference type="Proteomes" id="UP000221664">
    <property type="component" value="Segment"/>
</dbReference>